<evidence type="ECO:0000313" key="4">
    <source>
        <dbReference type="EMBL" id="WZJ22110.1"/>
    </source>
</evidence>
<name>A0ABZ2XL66_9RHOO</name>
<keyword evidence="2" id="KW-1133">Transmembrane helix</keyword>
<organism evidence="4 5">
    <name type="scientific">Azonexus hydrophilus</name>
    <dbReference type="NCBI Taxonomy" id="418702"/>
    <lineage>
        <taxon>Bacteria</taxon>
        <taxon>Pseudomonadati</taxon>
        <taxon>Pseudomonadota</taxon>
        <taxon>Betaproteobacteria</taxon>
        <taxon>Rhodocyclales</taxon>
        <taxon>Azonexaceae</taxon>
        <taxon>Azonexus</taxon>
    </lineage>
</organism>
<feature type="transmembrane region" description="Helical" evidence="2">
    <location>
        <begin position="189"/>
        <end position="209"/>
    </location>
</feature>
<dbReference type="InterPro" id="IPR011723">
    <property type="entry name" value="Znf/thioredoxin_put"/>
</dbReference>
<dbReference type="RefSeq" id="WP_341744035.1">
    <property type="nucleotide sequence ID" value="NZ_CP151406.1"/>
</dbReference>
<dbReference type="NCBIfam" id="TIGR02098">
    <property type="entry name" value="MJ0042_CXXC"/>
    <property type="match status" value="1"/>
</dbReference>
<reference evidence="4 5" key="1">
    <citation type="submission" date="2024-04" db="EMBL/GenBank/DDBJ databases">
        <title>Dissimilatory iodate-reducing microorganisms contribute to the enrichment of iodine in groundwater.</title>
        <authorList>
            <person name="Jiang Z."/>
        </authorList>
    </citation>
    <scope>NUCLEOTIDE SEQUENCE [LARGE SCALE GENOMIC DNA]</scope>
    <source>
        <strain evidence="4 5">NCP973</strain>
    </source>
</reference>
<dbReference type="Pfam" id="PF11906">
    <property type="entry name" value="DUF3426"/>
    <property type="match status" value="1"/>
</dbReference>
<evidence type="ECO:0000313" key="5">
    <source>
        <dbReference type="Proteomes" id="UP001479520"/>
    </source>
</evidence>
<keyword evidence="5" id="KW-1185">Reference proteome</keyword>
<dbReference type="EMBL" id="CP151406">
    <property type="protein sequence ID" value="WZJ22110.1"/>
    <property type="molecule type" value="Genomic_DNA"/>
</dbReference>
<evidence type="ECO:0000256" key="1">
    <source>
        <dbReference type="SAM" id="MobiDB-lite"/>
    </source>
</evidence>
<keyword evidence="2" id="KW-0472">Membrane</keyword>
<feature type="domain" description="Zinc finger/thioredoxin putative" evidence="3">
    <location>
        <begin position="10"/>
        <end position="45"/>
    </location>
</feature>
<proteinExistence type="predicted"/>
<protein>
    <submittedName>
        <fullName evidence="4">DUF3426 domain-containing protein</fullName>
    </submittedName>
</protein>
<keyword evidence="2" id="KW-0812">Transmembrane</keyword>
<sequence>MSGRGQALTRTRCPACGTVFRVTSEQLRLKAGKVRCGHCQTVFNAFDHLQMEEPQPAEAVAAVPEPEFSAASLPETVTAPVEAIPEDLPLPASEPEASSVIPEMPEIPETAEESPLPPEEVAAAEPEPVEALPEPVPETPEETTQAAREAGLVAVRELADSNAYNRWSAGPLTSDGLGGFDDAAQKSPAWPYVVVFLLALLALCAQLALHYRTEIVQRVPAVADGYAALGIDVPLPRDVALVSIETSDLQADAARGLFVLNATLKNRALHAQAWPSLELTLTDINDRVVARRVIDAPDYLPAGVSADAFPANAETAVRLWIEASDIGATGYRLYIFYP</sequence>
<gene>
    <name evidence="4" type="ORF">AADV58_02865</name>
</gene>
<dbReference type="Pfam" id="PF13719">
    <property type="entry name" value="Zn_ribbon_5"/>
    <property type="match status" value="1"/>
</dbReference>
<dbReference type="Proteomes" id="UP001479520">
    <property type="component" value="Chromosome"/>
</dbReference>
<feature type="compositionally biased region" description="Low complexity" evidence="1">
    <location>
        <begin position="119"/>
        <end position="133"/>
    </location>
</feature>
<evidence type="ECO:0000256" key="2">
    <source>
        <dbReference type="SAM" id="Phobius"/>
    </source>
</evidence>
<dbReference type="InterPro" id="IPR021834">
    <property type="entry name" value="DUF3426"/>
</dbReference>
<feature type="region of interest" description="Disordered" evidence="1">
    <location>
        <begin position="109"/>
        <end position="138"/>
    </location>
</feature>
<evidence type="ECO:0000259" key="3">
    <source>
        <dbReference type="Pfam" id="PF13719"/>
    </source>
</evidence>
<accession>A0ABZ2XL66</accession>